<dbReference type="AlphaFoldDB" id="A0A453Q095"/>
<evidence type="ECO:0000313" key="2">
    <source>
        <dbReference type="Proteomes" id="UP000015105"/>
    </source>
</evidence>
<evidence type="ECO:0000313" key="1">
    <source>
        <dbReference type="EnsemblPlants" id="AET6Gv20930300.9"/>
    </source>
</evidence>
<accession>A0A453Q095</accession>
<sequence length="47" mass="5342">FTQLLFSCSYCSWRCYLSIAISYLGNSNPLMIRGVLMPVKNVHSSIQ</sequence>
<reference evidence="2" key="2">
    <citation type="journal article" date="2017" name="Nat. Plants">
        <title>The Aegilops tauschii genome reveals multiple impacts of transposons.</title>
        <authorList>
            <person name="Zhao G."/>
            <person name="Zou C."/>
            <person name="Li K."/>
            <person name="Wang K."/>
            <person name="Li T."/>
            <person name="Gao L."/>
            <person name="Zhang X."/>
            <person name="Wang H."/>
            <person name="Yang Z."/>
            <person name="Liu X."/>
            <person name="Jiang W."/>
            <person name="Mao L."/>
            <person name="Kong X."/>
            <person name="Jiao Y."/>
            <person name="Jia J."/>
        </authorList>
    </citation>
    <scope>NUCLEOTIDE SEQUENCE [LARGE SCALE GENOMIC DNA]</scope>
    <source>
        <strain evidence="2">cv. AL8/78</strain>
    </source>
</reference>
<proteinExistence type="predicted"/>
<dbReference type="Proteomes" id="UP000015105">
    <property type="component" value="Chromosome 6D"/>
</dbReference>
<organism evidence="1 2">
    <name type="scientific">Aegilops tauschii subsp. strangulata</name>
    <name type="common">Goatgrass</name>
    <dbReference type="NCBI Taxonomy" id="200361"/>
    <lineage>
        <taxon>Eukaryota</taxon>
        <taxon>Viridiplantae</taxon>
        <taxon>Streptophyta</taxon>
        <taxon>Embryophyta</taxon>
        <taxon>Tracheophyta</taxon>
        <taxon>Spermatophyta</taxon>
        <taxon>Magnoliopsida</taxon>
        <taxon>Liliopsida</taxon>
        <taxon>Poales</taxon>
        <taxon>Poaceae</taxon>
        <taxon>BOP clade</taxon>
        <taxon>Pooideae</taxon>
        <taxon>Triticodae</taxon>
        <taxon>Triticeae</taxon>
        <taxon>Triticinae</taxon>
        <taxon>Aegilops</taxon>
    </lineage>
</organism>
<dbReference type="Gramene" id="AET6Gv20930300.9">
    <property type="protein sequence ID" value="AET6Gv20930300.9"/>
    <property type="gene ID" value="AET6Gv20930300"/>
</dbReference>
<reference evidence="1" key="4">
    <citation type="submission" date="2019-03" db="UniProtKB">
        <authorList>
            <consortium name="EnsemblPlants"/>
        </authorList>
    </citation>
    <scope>IDENTIFICATION</scope>
</reference>
<name>A0A453Q095_AEGTS</name>
<reference evidence="1" key="5">
    <citation type="journal article" date="2021" name="G3 (Bethesda)">
        <title>Aegilops tauschii genome assembly Aet v5.0 features greater sequence contiguity and improved annotation.</title>
        <authorList>
            <person name="Wang L."/>
            <person name="Zhu T."/>
            <person name="Rodriguez J.C."/>
            <person name="Deal K.R."/>
            <person name="Dubcovsky J."/>
            <person name="McGuire P.E."/>
            <person name="Lux T."/>
            <person name="Spannagl M."/>
            <person name="Mayer K.F.X."/>
            <person name="Baldrich P."/>
            <person name="Meyers B.C."/>
            <person name="Huo N."/>
            <person name="Gu Y.Q."/>
            <person name="Zhou H."/>
            <person name="Devos K.M."/>
            <person name="Bennetzen J.L."/>
            <person name="Unver T."/>
            <person name="Budak H."/>
            <person name="Gulick P.J."/>
            <person name="Galiba G."/>
            <person name="Kalapos B."/>
            <person name="Nelson D.R."/>
            <person name="Li P."/>
            <person name="You F.M."/>
            <person name="Luo M.C."/>
            <person name="Dvorak J."/>
        </authorList>
    </citation>
    <scope>NUCLEOTIDE SEQUENCE [LARGE SCALE GENOMIC DNA]</scope>
    <source>
        <strain evidence="1">cv. AL8/78</strain>
    </source>
</reference>
<dbReference type="EnsemblPlants" id="AET6Gv20930300.9">
    <property type="protein sequence ID" value="AET6Gv20930300.9"/>
    <property type="gene ID" value="AET6Gv20930300"/>
</dbReference>
<keyword evidence="2" id="KW-1185">Reference proteome</keyword>
<reference evidence="2" key="1">
    <citation type="journal article" date="2014" name="Science">
        <title>Ancient hybridizations among the ancestral genomes of bread wheat.</title>
        <authorList>
            <consortium name="International Wheat Genome Sequencing Consortium,"/>
            <person name="Marcussen T."/>
            <person name="Sandve S.R."/>
            <person name="Heier L."/>
            <person name="Spannagl M."/>
            <person name="Pfeifer M."/>
            <person name="Jakobsen K.S."/>
            <person name="Wulff B.B."/>
            <person name="Steuernagel B."/>
            <person name="Mayer K.F."/>
            <person name="Olsen O.A."/>
        </authorList>
    </citation>
    <scope>NUCLEOTIDE SEQUENCE [LARGE SCALE GENOMIC DNA]</scope>
    <source>
        <strain evidence="2">cv. AL8/78</strain>
    </source>
</reference>
<reference evidence="1" key="3">
    <citation type="journal article" date="2017" name="Nature">
        <title>Genome sequence of the progenitor of the wheat D genome Aegilops tauschii.</title>
        <authorList>
            <person name="Luo M.C."/>
            <person name="Gu Y.Q."/>
            <person name="Puiu D."/>
            <person name="Wang H."/>
            <person name="Twardziok S.O."/>
            <person name="Deal K.R."/>
            <person name="Huo N."/>
            <person name="Zhu T."/>
            <person name="Wang L."/>
            <person name="Wang Y."/>
            <person name="McGuire P.E."/>
            <person name="Liu S."/>
            <person name="Long H."/>
            <person name="Ramasamy R.K."/>
            <person name="Rodriguez J.C."/>
            <person name="Van S.L."/>
            <person name="Yuan L."/>
            <person name="Wang Z."/>
            <person name="Xia Z."/>
            <person name="Xiao L."/>
            <person name="Anderson O.D."/>
            <person name="Ouyang S."/>
            <person name="Liang Y."/>
            <person name="Zimin A.V."/>
            <person name="Pertea G."/>
            <person name="Qi P."/>
            <person name="Bennetzen J.L."/>
            <person name="Dai X."/>
            <person name="Dawson M.W."/>
            <person name="Muller H.G."/>
            <person name="Kugler K."/>
            <person name="Rivarola-Duarte L."/>
            <person name="Spannagl M."/>
            <person name="Mayer K.F.X."/>
            <person name="Lu F.H."/>
            <person name="Bevan M.W."/>
            <person name="Leroy P."/>
            <person name="Li P."/>
            <person name="You F.M."/>
            <person name="Sun Q."/>
            <person name="Liu Z."/>
            <person name="Lyons E."/>
            <person name="Wicker T."/>
            <person name="Salzberg S.L."/>
            <person name="Devos K.M."/>
            <person name="Dvorak J."/>
        </authorList>
    </citation>
    <scope>NUCLEOTIDE SEQUENCE [LARGE SCALE GENOMIC DNA]</scope>
    <source>
        <strain evidence="1">cv. AL8/78</strain>
    </source>
</reference>
<protein>
    <submittedName>
        <fullName evidence="1">Uncharacterized protein</fullName>
    </submittedName>
</protein>